<evidence type="ECO:0008006" key="4">
    <source>
        <dbReference type="Google" id="ProtNLM"/>
    </source>
</evidence>
<dbReference type="AlphaFoldDB" id="A0A023BVN6"/>
<dbReference type="Proteomes" id="UP000023541">
    <property type="component" value="Unassembled WGS sequence"/>
</dbReference>
<evidence type="ECO:0000313" key="2">
    <source>
        <dbReference type="EMBL" id="EZH74025.1"/>
    </source>
</evidence>
<dbReference type="PROSITE" id="PS51257">
    <property type="entry name" value="PROKAR_LIPOPROTEIN"/>
    <property type="match status" value="1"/>
</dbReference>
<keyword evidence="1" id="KW-0732">Signal</keyword>
<organism evidence="2 3">
    <name type="scientific">Aquimarina atlantica</name>
    <dbReference type="NCBI Taxonomy" id="1317122"/>
    <lineage>
        <taxon>Bacteria</taxon>
        <taxon>Pseudomonadati</taxon>
        <taxon>Bacteroidota</taxon>
        <taxon>Flavobacteriia</taxon>
        <taxon>Flavobacteriales</taxon>
        <taxon>Flavobacteriaceae</taxon>
        <taxon>Aquimarina</taxon>
    </lineage>
</organism>
<evidence type="ECO:0000313" key="3">
    <source>
        <dbReference type="Proteomes" id="UP000023541"/>
    </source>
</evidence>
<accession>A0A023BVN6</accession>
<protein>
    <recommendedName>
        <fullName evidence="4">DUF4296 domain-containing protein</fullName>
    </recommendedName>
</protein>
<sequence length="158" mass="17866">MRKLLLFTFVISFLTVISCSQDEETTQVSLAEKEYLVKQTIIEFNNSAVKTGKYEAFIKDVSQKSVTAPLSQTELETMVQGFLGDQTQAFLDVYYQLVVLNLTPEEFYSIAYQFEYLRLNVKMRSNKNSGCCDASDSVGANYKELGALLNWACGCQEQ</sequence>
<gene>
    <name evidence="2" type="ORF">ATO12_14205</name>
</gene>
<reference evidence="2 3" key="1">
    <citation type="submission" date="2014-04" db="EMBL/GenBank/DDBJ databases">
        <title>Aquimarina sp. 22II-S11-z7 Genome Sequencing.</title>
        <authorList>
            <person name="Lai Q."/>
        </authorList>
    </citation>
    <scope>NUCLEOTIDE SEQUENCE [LARGE SCALE GENOMIC DNA]</scope>
    <source>
        <strain evidence="2 3">22II-S11-z7</strain>
    </source>
</reference>
<proteinExistence type="predicted"/>
<comment type="caution">
    <text evidence="2">The sequence shown here is derived from an EMBL/GenBank/DDBJ whole genome shotgun (WGS) entry which is preliminary data.</text>
</comment>
<feature type="chain" id="PRO_5001517494" description="DUF4296 domain-containing protein" evidence="1">
    <location>
        <begin position="21"/>
        <end position="158"/>
    </location>
</feature>
<name>A0A023BVN6_9FLAO</name>
<keyword evidence="3" id="KW-1185">Reference proteome</keyword>
<feature type="signal peptide" evidence="1">
    <location>
        <begin position="1"/>
        <end position="20"/>
    </location>
</feature>
<dbReference type="EMBL" id="AQRA01000004">
    <property type="protein sequence ID" value="EZH74025.1"/>
    <property type="molecule type" value="Genomic_DNA"/>
</dbReference>
<dbReference type="OrthoDB" id="1161781at2"/>
<dbReference type="eggNOG" id="ENOG5032H2Y">
    <property type="taxonomic scope" value="Bacteria"/>
</dbReference>
<evidence type="ECO:0000256" key="1">
    <source>
        <dbReference type="SAM" id="SignalP"/>
    </source>
</evidence>
<dbReference type="RefSeq" id="WP_034241540.1">
    <property type="nucleotide sequence ID" value="NZ_AQRA01000004.1"/>
</dbReference>